<dbReference type="InterPro" id="IPR036188">
    <property type="entry name" value="FAD/NAD-bd_sf"/>
</dbReference>
<dbReference type="InterPro" id="IPR050982">
    <property type="entry name" value="Auxin_biosynth/cation_transpt"/>
</dbReference>
<name>V2VUM4_9GAMM</name>
<evidence type="ECO:0000256" key="1">
    <source>
        <dbReference type="ARBA" id="ARBA00023002"/>
    </source>
</evidence>
<dbReference type="SUPFAM" id="SSF51905">
    <property type="entry name" value="FAD/NAD(P)-binding domain"/>
    <property type="match status" value="2"/>
</dbReference>
<gene>
    <name evidence="2" type="ORF">P255_01959</name>
</gene>
<reference evidence="2 3" key="1">
    <citation type="submission" date="2013-10" db="EMBL/GenBank/DDBJ databases">
        <title>The Genome Sequence of Acinetobacter brisouii CIP 110357.</title>
        <authorList>
            <consortium name="The Broad Institute Genomics Platform"/>
            <consortium name="The Broad Institute Genome Sequencing Center for Infectious Disease"/>
            <person name="Cerqueira G."/>
            <person name="Feldgarden M."/>
            <person name="Courvalin P."/>
            <person name="Grillot-Courvalin C."/>
            <person name="Clermont D."/>
            <person name="Rocha E."/>
            <person name="Yoon E.-J."/>
            <person name="Nemec A."/>
            <person name="Young S.K."/>
            <person name="Zeng Q."/>
            <person name="Gargeya S."/>
            <person name="Fitzgerald M."/>
            <person name="Abouelleil A."/>
            <person name="Alvarado L."/>
            <person name="Berlin A.M."/>
            <person name="Chapman S.B."/>
            <person name="Gainer-Dewar J."/>
            <person name="Goldberg J."/>
            <person name="Gnerre S."/>
            <person name="Griggs A."/>
            <person name="Gujja S."/>
            <person name="Hansen M."/>
            <person name="Howarth C."/>
            <person name="Imamovic A."/>
            <person name="Ireland A."/>
            <person name="Larimer J."/>
            <person name="McCowan C."/>
            <person name="Murphy C."/>
            <person name="Pearson M."/>
            <person name="Poon T.W."/>
            <person name="Priest M."/>
            <person name="Roberts A."/>
            <person name="Saif S."/>
            <person name="Shea T."/>
            <person name="Sykes S."/>
            <person name="Wortman J."/>
            <person name="Nusbaum C."/>
            <person name="Birren B."/>
        </authorList>
    </citation>
    <scope>NUCLEOTIDE SEQUENCE [LARGE SCALE GENOMIC DNA]</scope>
    <source>
        <strain evidence="2 3">CIP 110357</strain>
    </source>
</reference>
<sequence length="355" mass="39053">MTQLQAEIDVVIIGGGQAALSTAYFLNRKKISFVILDDQNQAGGAWQHTWQSLHLFSPNTWSSLSGWLMPKTAEVYPTRDEVIQYLAAYEQRYQFPIIRPVHVDHIESNGAYLDVYAGEKYWRARAVVSATGTWSQPYIPDYAGHENFQGIQLHSAHYINADSFKNKKVIVVGGGNSGAQILAEVSKVAKTIWVTPHPPQFLPDDVDGRVLFLRATERLKAQQEGRVIDQPIGGLGDIVMIDSVKEARGRGILKSRAPFVSFTTNAVIWSDGTSEEVDAVIWCTGFKASLNHLKSLNVVEPDNTVKVIGTHSLKVNNLWLVGYGEWVGTASATLIGGSRTAKATVDEIAAYLADL</sequence>
<dbReference type="PRINTS" id="PR00368">
    <property type="entry name" value="FADPNR"/>
</dbReference>
<evidence type="ECO:0008006" key="4">
    <source>
        <dbReference type="Google" id="ProtNLM"/>
    </source>
</evidence>
<dbReference type="Pfam" id="PF13738">
    <property type="entry name" value="Pyr_redox_3"/>
    <property type="match status" value="1"/>
</dbReference>
<keyword evidence="1" id="KW-0560">Oxidoreductase</keyword>
<evidence type="ECO:0000313" key="3">
    <source>
        <dbReference type="Proteomes" id="UP000018418"/>
    </source>
</evidence>
<accession>V2VUM4</accession>
<dbReference type="PANTHER" id="PTHR43539">
    <property type="entry name" value="FLAVIN-BINDING MONOOXYGENASE-LIKE PROTEIN (AFU_ORTHOLOGUE AFUA_4G09220)"/>
    <property type="match status" value="1"/>
</dbReference>
<dbReference type="OrthoDB" id="9773233at2"/>
<dbReference type="GO" id="GO:0004497">
    <property type="term" value="F:monooxygenase activity"/>
    <property type="evidence" value="ECO:0007669"/>
    <property type="project" value="TreeGrafter"/>
</dbReference>
<organism evidence="2 3">
    <name type="scientific">Acinetobacter brisouii CIP 110357</name>
    <dbReference type="NCBI Taxonomy" id="1341683"/>
    <lineage>
        <taxon>Bacteria</taxon>
        <taxon>Pseudomonadati</taxon>
        <taxon>Pseudomonadota</taxon>
        <taxon>Gammaproteobacteria</taxon>
        <taxon>Moraxellales</taxon>
        <taxon>Moraxellaceae</taxon>
        <taxon>Acinetobacter</taxon>
    </lineage>
</organism>
<proteinExistence type="predicted"/>
<dbReference type="EMBL" id="AYEU01000006">
    <property type="protein sequence ID" value="ESK51444.1"/>
    <property type="molecule type" value="Genomic_DNA"/>
</dbReference>
<dbReference type="PANTHER" id="PTHR43539:SF78">
    <property type="entry name" value="FLAVIN-CONTAINING MONOOXYGENASE"/>
    <property type="match status" value="1"/>
</dbReference>
<dbReference type="GO" id="GO:0050660">
    <property type="term" value="F:flavin adenine dinucleotide binding"/>
    <property type="evidence" value="ECO:0007669"/>
    <property type="project" value="TreeGrafter"/>
</dbReference>
<dbReference type="PRINTS" id="PR00469">
    <property type="entry name" value="PNDRDTASEII"/>
</dbReference>
<evidence type="ECO:0000313" key="2">
    <source>
        <dbReference type="EMBL" id="ESK51444.1"/>
    </source>
</evidence>
<dbReference type="Proteomes" id="UP000018418">
    <property type="component" value="Unassembled WGS sequence"/>
</dbReference>
<dbReference type="AlphaFoldDB" id="V2VUM4"/>
<dbReference type="RefSeq" id="WP_004899801.1">
    <property type="nucleotide sequence ID" value="NZ_BBTI01000002.1"/>
</dbReference>
<protein>
    <recommendedName>
        <fullName evidence="4">FAD/NAD(P)-binding domain-containing protein</fullName>
    </recommendedName>
</protein>
<keyword evidence="3" id="KW-1185">Reference proteome</keyword>
<dbReference type="NCBIfam" id="NF040505">
    <property type="entry name" value="ArsO_flavin_mono"/>
    <property type="match status" value="1"/>
</dbReference>
<dbReference type="PATRIC" id="fig|1341683.3.peg.1946"/>
<dbReference type="Gene3D" id="3.50.50.60">
    <property type="entry name" value="FAD/NAD(P)-binding domain"/>
    <property type="match status" value="1"/>
</dbReference>
<comment type="caution">
    <text evidence="2">The sequence shown here is derived from an EMBL/GenBank/DDBJ whole genome shotgun (WGS) entry which is preliminary data.</text>
</comment>
<dbReference type="HOGENOM" id="CLU_006909_1_2_6"/>